<sequence>MKGATTINTVENIFILAGILKGAEKKFRPIIERLQRRGKKMATMYIAKTTWGYHLRNLVLKVMPSSWIASWHVSSAKVEIDLTTVKI</sequence>
<gene>
    <name evidence="1" type="ORF">N0V84_005615</name>
</gene>
<dbReference type="AlphaFoldDB" id="A0A9W8WDM2"/>
<protein>
    <submittedName>
        <fullName evidence="1">Uncharacterized protein</fullName>
    </submittedName>
</protein>
<name>A0A9W8WDM2_9HYPO</name>
<organism evidence="1 2">
    <name type="scientific">Fusarium piperis</name>
    <dbReference type="NCBI Taxonomy" id="1435070"/>
    <lineage>
        <taxon>Eukaryota</taxon>
        <taxon>Fungi</taxon>
        <taxon>Dikarya</taxon>
        <taxon>Ascomycota</taxon>
        <taxon>Pezizomycotina</taxon>
        <taxon>Sordariomycetes</taxon>
        <taxon>Hypocreomycetidae</taxon>
        <taxon>Hypocreales</taxon>
        <taxon>Nectriaceae</taxon>
        <taxon>Fusarium</taxon>
        <taxon>Fusarium solani species complex</taxon>
    </lineage>
</organism>
<accession>A0A9W8WDM2</accession>
<dbReference type="Proteomes" id="UP001140502">
    <property type="component" value="Unassembled WGS sequence"/>
</dbReference>
<reference evidence="1" key="1">
    <citation type="submission" date="2022-10" db="EMBL/GenBank/DDBJ databases">
        <title>Tapping the CABI collections for fungal endophytes: first genome assemblies for Collariella, Neodidymelliopsis, Ascochyta clinopodiicola, Didymella pomorum, Didymosphaeria variabile, Neocosmospora piperis and Neocucurbitaria cava.</title>
        <authorList>
            <person name="Hill R."/>
        </authorList>
    </citation>
    <scope>NUCLEOTIDE SEQUENCE</scope>
    <source>
        <strain evidence="1">IMI 366586</strain>
    </source>
</reference>
<comment type="caution">
    <text evidence="1">The sequence shown here is derived from an EMBL/GenBank/DDBJ whole genome shotgun (WGS) entry which is preliminary data.</text>
</comment>
<evidence type="ECO:0000313" key="2">
    <source>
        <dbReference type="Proteomes" id="UP001140502"/>
    </source>
</evidence>
<keyword evidence="2" id="KW-1185">Reference proteome</keyword>
<dbReference type="EMBL" id="JAPEUR010000102">
    <property type="protein sequence ID" value="KAJ4320911.1"/>
    <property type="molecule type" value="Genomic_DNA"/>
</dbReference>
<dbReference type="OrthoDB" id="655030at2759"/>
<evidence type="ECO:0000313" key="1">
    <source>
        <dbReference type="EMBL" id="KAJ4320911.1"/>
    </source>
</evidence>
<proteinExistence type="predicted"/>